<dbReference type="InterPro" id="IPR009057">
    <property type="entry name" value="Homeodomain-like_sf"/>
</dbReference>
<proteinExistence type="predicted"/>
<evidence type="ECO:0000313" key="2">
    <source>
        <dbReference type="EMBL" id="MDG6895057.1"/>
    </source>
</evidence>
<keyword evidence="3" id="KW-1185">Reference proteome</keyword>
<dbReference type="AlphaFoldDB" id="A0A9X4PB75"/>
<feature type="domain" description="Mor transcription activator" evidence="1">
    <location>
        <begin position="55"/>
        <end position="133"/>
    </location>
</feature>
<dbReference type="EMBL" id="LWID01000001">
    <property type="protein sequence ID" value="MDG6895057.1"/>
    <property type="molecule type" value="Genomic_DNA"/>
</dbReference>
<organism evidence="2 3">
    <name type="scientific">Volucribacter amazonae</name>
    <dbReference type="NCBI Taxonomy" id="256731"/>
    <lineage>
        <taxon>Bacteria</taxon>
        <taxon>Pseudomonadati</taxon>
        <taxon>Pseudomonadota</taxon>
        <taxon>Gammaproteobacteria</taxon>
        <taxon>Pasteurellales</taxon>
        <taxon>Pasteurellaceae</taxon>
        <taxon>Volucribacter</taxon>
    </lineage>
</organism>
<sequence>MQDFNDIIDYLPEIVQEMVRLIGLNDTQKLIEHFGGAEFCFTDGVYYFPRLKALLGKESAVILRQYFQSERVYIPRCEAGLRMLRNRQILADFNYLTEQKGLSARLAMLELCSKYKLSDRRLWEILQELRTQRDTQPVLF</sequence>
<gene>
    <name evidence="2" type="ORF">A6A20_05305</name>
</gene>
<reference evidence="2" key="1">
    <citation type="submission" date="2016-03" db="EMBL/GenBank/DDBJ databases">
        <title>Co-evolution between Pasteurellaceae and their hosts.</title>
        <authorList>
            <person name="Hansen M.J."/>
            <person name="Bojesen A.M."/>
            <person name="Planet P."/>
        </authorList>
    </citation>
    <scope>NUCLEOTIDE SEQUENCE</scope>
    <source>
        <strain evidence="2">146/S8/89</strain>
    </source>
</reference>
<dbReference type="InterPro" id="IPR014875">
    <property type="entry name" value="Mor_transcription_activator"/>
</dbReference>
<evidence type="ECO:0000259" key="1">
    <source>
        <dbReference type="Pfam" id="PF08765"/>
    </source>
</evidence>
<dbReference type="RefSeq" id="WP_279572495.1">
    <property type="nucleotide sequence ID" value="NZ_LWID01000001.1"/>
</dbReference>
<dbReference type="SUPFAM" id="SSF46689">
    <property type="entry name" value="Homeodomain-like"/>
    <property type="match status" value="1"/>
</dbReference>
<comment type="caution">
    <text evidence="2">The sequence shown here is derived from an EMBL/GenBank/DDBJ whole genome shotgun (WGS) entry which is preliminary data.</text>
</comment>
<evidence type="ECO:0000313" key="3">
    <source>
        <dbReference type="Proteomes" id="UP001155500"/>
    </source>
</evidence>
<name>A0A9X4PB75_9PAST</name>
<protein>
    <submittedName>
        <fullName evidence="2">Mor transcription activator family protein</fullName>
    </submittedName>
</protein>
<dbReference type="Pfam" id="PF08765">
    <property type="entry name" value="Mor"/>
    <property type="match status" value="1"/>
</dbReference>
<dbReference type="Proteomes" id="UP001155500">
    <property type="component" value="Unassembled WGS sequence"/>
</dbReference>
<accession>A0A9X4PB75</accession>